<evidence type="ECO:0000313" key="1">
    <source>
        <dbReference type="EMBL" id="EIW80105.1"/>
    </source>
</evidence>
<reference evidence="2" key="1">
    <citation type="journal article" date="2012" name="Science">
        <title>The Paleozoic origin of enzymatic lignin decomposition reconstructed from 31 fungal genomes.</title>
        <authorList>
            <person name="Floudas D."/>
            <person name="Binder M."/>
            <person name="Riley R."/>
            <person name="Barry K."/>
            <person name="Blanchette R.A."/>
            <person name="Henrissat B."/>
            <person name="Martinez A.T."/>
            <person name="Otillar R."/>
            <person name="Spatafora J.W."/>
            <person name="Yadav J.S."/>
            <person name="Aerts A."/>
            <person name="Benoit I."/>
            <person name="Boyd A."/>
            <person name="Carlson A."/>
            <person name="Copeland A."/>
            <person name="Coutinho P.M."/>
            <person name="de Vries R.P."/>
            <person name="Ferreira P."/>
            <person name="Findley K."/>
            <person name="Foster B."/>
            <person name="Gaskell J."/>
            <person name="Glotzer D."/>
            <person name="Gorecki P."/>
            <person name="Heitman J."/>
            <person name="Hesse C."/>
            <person name="Hori C."/>
            <person name="Igarashi K."/>
            <person name="Jurgens J.A."/>
            <person name="Kallen N."/>
            <person name="Kersten P."/>
            <person name="Kohler A."/>
            <person name="Kuees U."/>
            <person name="Kumar T.K.A."/>
            <person name="Kuo A."/>
            <person name="LaButti K."/>
            <person name="Larrondo L.F."/>
            <person name="Lindquist E."/>
            <person name="Ling A."/>
            <person name="Lombard V."/>
            <person name="Lucas S."/>
            <person name="Lundell T."/>
            <person name="Martin R."/>
            <person name="McLaughlin D.J."/>
            <person name="Morgenstern I."/>
            <person name="Morin E."/>
            <person name="Murat C."/>
            <person name="Nagy L.G."/>
            <person name="Nolan M."/>
            <person name="Ohm R.A."/>
            <person name="Patyshakuliyeva A."/>
            <person name="Rokas A."/>
            <person name="Ruiz-Duenas F.J."/>
            <person name="Sabat G."/>
            <person name="Salamov A."/>
            <person name="Samejima M."/>
            <person name="Schmutz J."/>
            <person name="Slot J.C."/>
            <person name="St John F."/>
            <person name="Stenlid J."/>
            <person name="Sun H."/>
            <person name="Sun S."/>
            <person name="Syed K."/>
            <person name="Tsang A."/>
            <person name="Wiebenga A."/>
            <person name="Young D."/>
            <person name="Pisabarro A."/>
            <person name="Eastwood D.C."/>
            <person name="Martin F."/>
            <person name="Cullen D."/>
            <person name="Grigoriev I.V."/>
            <person name="Hibbett D.S."/>
        </authorList>
    </citation>
    <scope>NUCLEOTIDE SEQUENCE [LARGE SCALE GENOMIC DNA]</scope>
    <source>
        <strain evidence="2">RWD-64-598 SS2</strain>
    </source>
</reference>
<comment type="caution">
    <text evidence="1">The sequence shown here is derived from an EMBL/GenBank/DDBJ whole genome shotgun (WGS) entry which is preliminary data.</text>
</comment>
<protein>
    <submittedName>
        <fullName evidence="1">Uncharacterized protein</fullName>
    </submittedName>
</protein>
<dbReference type="AlphaFoldDB" id="A0A5M3MN18"/>
<dbReference type="OrthoDB" id="3196168at2759"/>
<evidence type="ECO:0000313" key="2">
    <source>
        <dbReference type="Proteomes" id="UP000053558"/>
    </source>
</evidence>
<organism evidence="1 2">
    <name type="scientific">Coniophora puteana (strain RWD-64-598)</name>
    <name type="common">Brown rot fungus</name>
    <dbReference type="NCBI Taxonomy" id="741705"/>
    <lineage>
        <taxon>Eukaryota</taxon>
        <taxon>Fungi</taxon>
        <taxon>Dikarya</taxon>
        <taxon>Basidiomycota</taxon>
        <taxon>Agaricomycotina</taxon>
        <taxon>Agaricomycetes</taxon>
        <taxon>Agaricomycetidae</taxon>
        <taxon>Boletales</taxon>
        <taxon>Coniophorineae</taxon>
        <taxon>Coniophoraceae</taxon>
        <taxon>Coniophora</taxon>
    </lineage>
</organism>
<dbReference type="KEGG" id="cput:CONPUDRAFT_58275"/>
<dbReference type="RefSeq" id="XP_007769745.1">
    <property type="nucleotide sequence ID" value="XM_007771555.1"/>
</dbReference>
<name>A0A5M3MN18_CONPW</name>
<dbReference type="Proteomes" id="UP000053558">
    <property type="component" value="Unassembled WGS sequence"/>
</dbReference>
<feature type="non-terminal residue" evidence="1">
    <location>
        <position position="1"/>
    </location>
</feature>
<dbReference type="GeneID" id="19207938"/>
<accession>A0A5M3MN18</accession>
<keyword evidence="2" id="KW-1185">Reference proteome</keyword>
<sequence>ACFEELCQDLLCSTLEPVEEVLCNLKIEKVNIHEIALADTHFSTPFFQLCSILYQPSLYRCVG</sequence>
<proteinExistence type="predicted"/>
<gene>
    <name evidence="1" type="ORF">CONPUDRAFT_58275</name>
</gene>
<dbReference type="EMBL" id="JH711580">
    <property type="protein sequence ID" value="EIW80105.1"/>
    <property type="molecule type" value="Genomic_DNA"/>
</dbReference>